<evidence type="ECO:0000259" key="1">
    <source>
        <dbReference type="PROSITE" id="PS51175"/>
    </source>
</evidence>
<protein>
    <recommendedName>
        <fullName evidence="1">CBM6 domain-containing protein</fullName>
    </recommendedName>
</protein>
<sequence length="160" mass="17264">MNIQAYKVILGQSIDKTIRNPEDEITLSLSLQPDATRIIYGPKYDSFTITSTGGLPAFNQIIEAENATLLGSAQVVSGGLVSGVAYGLGKISFSINAPATGVYTLSMKYVSPESGRTVRIFINQGYYGIYTFEVTTTINPVKNKDVEITLQNGTNIIEIS</sequence>
<evidence type="ECO:0000313" key="2">
    <source>
        <dbReference type="EMBL" id="KOA83514.1"/>
    </source>
</evidence>
<dbReference type="Gene3D" id="2.60.120.260">
    <property type="entry name" value="Galactose-binding domain-like"/>
    <property type="match status" value="1"/>
</dbReference>
<dbReference type="GO" id="GO:0030246">
    <property type="term" value="F:carbohydrate binding"/>
    <property type="evidence" value="ECO:0007669"/>
    <property type="project" value="InterPro"/>
</dbReference>
<feature type="domain" description="CBM6" evidence="1">
    <location>
        <begin position="60"/>
        <end position="160"/>
    </location>
</feature>
<dbReference type="SUPFAM" id="SSF49785">
    <property type="entry name" value="Galactose-binding domain-like"/>
    <property type="match status" value="1"/>
</dbReference>
<dbReference type="EMBL" id="LGVR01000083">
    <property type="protein sequence ID" value="KOA83514.1"/>
    <property type="molecule type" value="Genomic_DNA"/>
</dbReference>
<evidence type="ECO:0000313" key="3">
    <source>
        <dbReference type="Proteomes" id="UP000037540"/>
    </source>
</evidence>
<accession>A0A9Q1UWW5</accession>
<dbReference type="InterPro" id="IPR008979">
    <property type="entry name" value="Galactose-bd-like_sf"/>
</dbReference>
<comment type="caution">
    <text evidence="2">The sequence shown here is derived from an EMBL/GenBank/DDBJ whole genome shotgun (WGS) entry which is preliminary data.</text>
</comment>
<dbReference type="PROSITE" id="PS51175">
    <property type="entry name" value="CBM6"/>
    <property type="match status" value="1"/>
</dbReference>
<gene>
    <name evidence="2" type="ORF">ADU74_12240</name>
</gene>
<dbReference type="RefSeq" id="WP_013721009.1">
    <property type="nucleotide sequence ID" value="NZ_LGVP01000026.1"/>
</dbReference>
<reference evidence="2 3" key="1">
    <citation type="submission" date="2015-07" db="EMBL/GenBank/DDBJ databases">
        <title>Draft genome sequences of 17 French Clostridium botulinum group III.</title>
        <authorList>
            <person name="Woudstra C."/>
            <person name="Le Marechal C."/>
            <person name="Souillard R."/>
            <person name="Bayon-Auboyer M.-H."/>
            <person name="Dessouter D."/>
            <person name="Fach P."/>
        </authorList>
    </citation>
    <scope>NUCLEOTIDE SEQUENCE [LARGE SCALE GENOMIC DNA]</scope>
    <source>
        <strain evidence="2 3">12LNRI-CD</strain>
    </source>
</reference>
<name>A0A9Q1UWW5_CLOBO</name>
<organism evidence="2 3">
    <name type="scientific">Clostridium botulinum</name>
    <dbReference type="NCBI Taxonomy" id="1491"/>
    <lineage>
        <taxon>Bacteria</taxon>
        <taxon>Bacillati</taxon>
        <taxon>Bacillota</taxon>
        <taxon>Clostridia</taxon>
        <taxon>Eubacteriales</taxon>
        <taxon>Clostridiaceae</taxon>
        <taxon>Clostridium</taxon>
    </lineage>
</organism>
<proteinExistence type="predicted"/>
<dbReference type="AlphaFoldDB" id="A0A9Q1UWW5"/>
<dbReference type="InterPro" id="IPR005084">
    <property type="entry name" value="CBM6"/>
</dbReference>
<dbReference type="Proteomes" id="UP000037540">
    <property type="component" value="Unassembled WGS sequence"/>
</dbReference>